<dbReference type="AlphaFoldDB" id="A0A162A8C1"/>
<keyword evidence="3" id="KW-1185">Reference proteome</keyword>
<evidence type="ECO:0008006" key="4">
    <source>
        <dbReference type="Google" id="ProtNLM"/>
    </source>
</evidence>
<evidence type="ECO:0000313" key="3">
    <source>
        <dbReference type="Proteomes" id="UP000077755"/>
    </source>
</evidence>
<sequence length="269" mass="30798">MCIGVFIWQAHPIYPLLLLLNRDEFHHRLTIPLEWWEQGGGDEILGGRDGVAGGTWLASNKRGRIAFLTNVRELPSLPQLKSRGHLPIRFLESEKDPMMFAEEVVREAELYNGFNLIVADICSKKMVYVTNRPQQDSAVIKQVSPGIHVLTNANLDTPWPKAQRLKQHFTDFLNLYGNDEYPVGEMCEKMMRDTVKAEKEMLPGIYPPEQEYQLSSIYVDMETPKGHYGTRSTSVISVKTSGEATFYESHLESSLWKEKTVSYMIENMK</sequence>
<gene>
    <name evidence="1" type="ORF">DCAR_015658</name>
    <name evidence="2" type="ORF">DCAR_0415066</name>
</gene>
<reference evidence="1" key="1">
    <citation type="journal article" date="2016" name="Nat. Genet.">
        <title>A high-quality carrot genome assembly provides new insights into carotenoid accumulation and asterid genome evolution.</title>
        <authorList>
            <person name="Iorizzo M."/>
            <person name="Ellison S."/>
            <person name="Senalik D."/>
            <person name="Zeng P."/>
            <person name="Satapoomin P."/>
            <person name="Huang J."/>
            <person name="Bowman M."/>
            <person name="Iovene M."/>
            <person name="Sanseverino W."/>
            <person name="Cavagnaro P."/>
            <person name="Yildiz M."/>
            <person name="Macko-Podgorni A."/>
            <person name="Moranska E."/>
            <person name="Grzebelus E."/>
            <person name="Grzebelus D."/>
            <person name="Ashrafi H."/>
            <person name="Zheng Z."/>
            <person name="Cheng S."/>
            <person name="Spooner D."/>
            <person name="Van Deynze A."/>
            <person name="Simon P."/>
        </authorList>
    </citation>
    <scope>NUCLEOTIDE SEQUENCE [LARGE SCALE GENOMIC DNA]</scope>
    <source>
        <tissue evidence="1">Leaf</tissue>
    </source>
</reference>
<dbReference type="PANTHER" id="PTHR17985">
    <property type="entry name" value="SER/THR-RICH PROTEIN T10 IN DGCR REGION"/>
    <property type="match status" value="1"/>
</dbReference>
<dbReference type="OrthoDB" id="191601at2759"/>
<dbReference type="InterPro" id="IPR008551">
    <property type="entry name" value="TANGO2"/>
</dbReference>
<name>A0A162A8C1_DAUCS</name>
<dbReference type="Proteomes" id="UP000077755">
    <property type="component" value="Chromosome 4"/>
</dbReference>
<dbReference type="PANTHER" id="PTHR17985:SF16">
    <property type="entry name" value="TRANSPORT_GOLGI ORGANIZATION-LIKE PROTEIN (DUF833)"/>
    <property type="match status" value="1"/>
</dbReference>
<protein>
    <recommendedName>
        <fullName evidence="4">Transport and Golgi organization protein 2 homolog</fullName>
    </recommendedName>
</protein>
<proteinExistence type="predicted"/>
<dbReference type="Pfam" id="PF05742">
    <property type="entry name" value="TANGO2"/>
    <property type="match status" value="1"/>
</dbReference>
<accession>A0A162A8C1</accession>
<dbReference type="EMBL" id="CP093346">
    <property type="protein sequence ID" value="WOG95739.1"/>
    <property type="molecule type" value="Genomic_DNA"/>
</dbReference>
<dbReference type="OMA" id="FAWRPGH"/>
<organism evidence="1">
    <name type="scientific">Daucus carota subsp. sativus</name>
    <name type="common">Carrot</name>
    <dbReference type="NCBI Taxonomy" id="79200"/>
    <lineage>
        <taxon>Eukaryota</taxon>
        <taxon>Viridiplantae</taxon>
        <taxon>Streptophyta</taxon>
        <taxon>Embryophyta</taxon>
        <taxon>Tracheophyta</taxon>
        <taxon>Spermatophyta</taxon>
        <taxon>Magnoliopsida</taxon>
        <taxon>eudicotyledons</taxon>
        <taxon>Gunneridae</taxon>
        <taxon>Pentapetalae</taxon>
        <taxon>asterids</taxon>
        <taxon>campanulids</taxon>
        <taxon>Apiales</taxon>
        <taxon>Apiaceae</taxon>
        <taxon>Apioideae</taxon>
        <taxon>Scandiceae</taxon>
        <taxon>Daucinae</taxon>
        <taxon>Daucus</taxon>
        <taxon>Daucus sect. Daucus</taxon>
    </lineage>
</organism>
<dbReference type="EMBL" id="LNRQ01000004">
    <property type="protein sequence ID" value="KZM96980.1"/>
    <property type="molecule type" value="Genomic_DNA"/>
</dbReference>
<evidence type="ECO:0000313" key="1">
    <source>
        <dbReference type="EMBL" id="KZM96980.1"/>
    </source>
</evidence>
<dbReference type="Gramene" id="KZM96980">
    <property type="protein sequence ID" value="KZM96980"/>
    <property type="gene ID" value="DCAR_015658"/>
</dbReference>
<dbReference type="KEGG" id="dcr:108217647"/>
<evidence type="ECO:0000313" key="2">
    <source>
        <dbReference type="EMBL" id="WOG95739.1"/>
    </source>
</evidence>
<dbReference type="STRING" id="79200.A0A162A8C1"/>
<reference evidence="2" key="2">
    <citation type="submission" date="2022-03" db="EMBL/GenBank/DDBJ databases">
        <title>Draft title - Genomic analysis of global carrot germplasm unveils the trajectory of domestication and the origin of high carotenoid orange carrot.</title>
        <authorList>
            <person name="Iorizzo M."/>
            <person name="Ellison S."/>
            <person name="Senalik D."/>
            <person name="Macko-Podgorni A."/>
            <person name="Grzebelus D."/>
            <person name="Bostan H."/>
            <person name="Rolling W."/>
            <person name="Curaba J."/>
            <person name="Simon P."/>
        </authorList>
    </citation>
    <scope>NUCLEOTIDE SEQUENCE</scope>
    <source>
        <tissue evidence="2">Leaf</tissue>
    </source>
</reference>